<sequence length="253" mass="27863">MPAHRLDIPTGSRGAARPVPDEASPLIEEPRRSWPLVVFRRVKWDDCKTRPRDRRCAELRHAGLRRCQKLPGAELRERGWAQSGVDVVMNRPERCGDGEGPGDRRRLSRGQLVVRCEEAGAERRTWARVMSSAVHLSATGPSGVQRRGGESVDNDTGGVVETTDDEDAQSARGLPCPQCEDGRRFAALVTLNRCAVAVCFHSPCDSMRRRHVDEPSGTHPQAHQHKSRRTGSRPEGSRGSRAAGQMPSLSDGK</sequence>
<accession>A0A1Y1YNR8</accession>
<evidence type="ECO:0000313" key="2">
    <source>
        <dbReference type="EMBL" id="ORX99618.1"/>
    </source>
</evidence>
<gene>
    <name evidence="2" type="ORF">BCR34DRAFT_592845</name>
</gene>
<protein>
    <submittedName>
        <fullName evidence="2">Uncharacterized protein</fullName>
    </submittedName>
</protein>
<feature type="compositionally biased region" description="Basic residues" evidence="1">
    <location>
        <begin position="222"/>
        <end position="231"/>
    </location>
</feature>
<feature type="region of interest" description="Disordered" evidence="1">
    <location>
        <begin position="210"/>
        <end position="253"/>
    </location>
</feature>
<keyword evidence="3" id="KW-1185">Reference proteome</keyword>
<reference evidence="2 3" key="1">
    <citation type="submission" date="2016-07" db="EMBL/GenBank/DDBJ databases">
        <title>Pervasive Adenine N6-methylation of Active Genes in Fungi.</title>
        <authorList>
            <consortium name="DOE Joint Genome Institute"/>
            <person name="Mondo S.J."/>
            <person name="Dannebaum R.O."/>
            <person name="Kuo R.C."/>
            <person name="Labutti K."/>
            <person name="Haridas S."/>
            <person name="Kuo A."/>
            <person name="Salamov A."/>
            <person name="Ahrendt S.R."/>
            <person name="Lipzen A."/>
            <person name="Sullivan W."/>
            <person name="Andreopoulos W.B."/>
            <person name="Clum A."/>
            <person name="Lindquist E."/>
            <person name="Daum C."/>
            <person name="Ramamoorthy G.K."/>
            <person name="Gryganskyi A."/>
            <person name="Culley D."/>
            <person name="Magnuson J.K."/>
            <person name="James T.Y."/>
            <person name="O'Malley M.A."/>
            <person name="Stajich J.E."/>
            <person name="Spatafora J.W."/>
            <person name="Visel A."/>
            <person name="Grigoriev I.V."/>
        </authorList>
    </citation>
    <scope>NUCLEOTIDE SEQUENCE [LARGE SCALE GENOMIC DNA]</scope>
    <source>
        <strain evidence="2 3">CBS 115471</strain>
    </source>
</reference>
<dbReference type="EMBL" id="MCFA01000195">
    <property type="protein sequence ID" value="ORX99618.1"/>
    <property type="molecule type" value="Genomic_DNA"/>
</dbReference>
<organism evidence="2 3">
    <name type="scientific">Clohesyomyces aquaticus</name>
    <dbReference type="NCBI Taxonomy" id="1231657"/>
    <lineage>
        <taxon>Eukaryota</taxon>
        <taxon>Fungi</taxon>
        <taxon>Dikarya</taxon>
        <taxon>Ascomycota</taxon>
        <taxon>Pezizomycotina</taxon>
        <taxon>Dothideomycetes</taxon>
        <taxon>Pleosporomycetidae</taxon>
        <taxon>Pleosporales</taxon>
        <taxon>Lindgomycetaceae</taxon>
        <taxon>Clohesyomyces</taxon>
    </lineage>
</organism>
<name>A0A1Y1YNR8_9PLEO</name>
<feature type="region of interest" description="Disordered" evidence="1">
    <location>
        <begin position="1"/>
        <end position="26"/>
    </location>
</feature>
<dbReference type="Proteomes" id="UP000193144">
    <property type="component" value="Unassembled WGS sequence"/>
</dbReference>
<feature type="region of interest" description="Disordered" evidence="1">
    <location>
        <begin position="137"/>
        <end position="175"/>
    </location>
</feature>
<evidence type="ECO:0000313" key="3">
    <source>
        <dbReference type="Proteomes" id="UP000193144"/>
    </source>
</evidence>
<evidence type="ECO:0000256" key="1">
    <source>
        <dbReference type="SAM" id="MobiDB-lite"/>
    </source>
</evidence>
<proteinExistence type="predicted"/>
<comment type="caution">
    <text evidence="2">The sequence shown here is derived from an EMBL/GenBank/DDBJ whole genome shotgun (WGS) entry which is preliminary data.</text>
</comment>
<dbReference type="AlphaFoldDB" id="A0A1Y1YNR8"/>